<evidence type="ECO:0000313" key="2">
    <source>
        <dbReference type="Proteomes" id="UP001556367"/>
    </source>
</evidence>
<comment type="caution">
    <text evidence="1">The sequence shown here is derived from an EMBL/GenBank/DDBJ whole genome shotgun (WGS) entry which is preliminary data.</text>
</comment>
<protein>
    <recommendedName>
        <fullName evidence="3">Fungal N-terminal domain-containing protein</fullName>
    </recommendedName>
</protein>
<dbReference type="EMBL" id="JASNQZ010000003">
    <property type="protein sequence ID" value="KAL0958603.1"/>
    <property type="molecule type" value="Genomic_DNA"/>
</dbReference>
<keyword evidence="2" id="KW-1185">Reference proteome</keyword>
<reference evidence="2" key="1">
    <citation type="submission" date="2024-06" db="EMBL/GenBank/DDBJ databases">
        <title>Multi-omics analyses provide insights into the biosynthesis of the anticancer antibiotic pleurotin in Hohenbuehelia grisea.</title>
        <authorList>
            <person name="Weaver J.A."/>
            <person name="Alberti F."/>
        </authorList>
    </citation>
    <scope>NUCLEOTIDE SEQUENCE [LARGE SCALE GENOMIC DNA]</scope>
    <source>
        <strain evidence="2">T-177</strain>
    </source>
</reference>
<name>A0ABR3JTW0_9AGAR</name>
<organism evidence="1 2">
    <name type="scientific">Hohenbuehelia grisea</name>
    <dbReference type="NCBI Taxonomy" id="104357"/>
    <lineage>
        <taxon>Eukaryota</taxon>
        <taxon>Fungi</taxon>
        <taxon>Dikarya</taxon>
        <taxon>Basidiomycota</taxon>
        <taxon>Agaricomycotina</taxon>
        <taxon>Agaricomycetes</taxon>
        <taxon>Agaricomycetidae</taxon>
        <taxon>Agaricales</taxon>
        <taxon>Pleurotineae</taxon>
        <taxon>Pleurotaceae</taxon>
        <taxon>Hohenbuehelia</taxon>
    </lineage>
</organism>
<evidence type="ECO:0008006" key="3">
    <source>
        <dbReference type="Google" id="ProtNLM"/>
    </source>
</evidence>
<accession>A0ABR3JTW0</accession>
<sequence length="474" mass="53384">MPLDPLSLASSIATFIDGAYKLTKTFSKIPENNRRLCVVKAEAQIELASLQTFLRTQSPSLDFQEAAELKIALFNLQKHLLNVGRQCEAHLMRKRRALTSAPSSLKAWLNSGSTEIAIHRLENEIRSCRLRFMSFSSIRTEFNLITKHQENLGRLEHIEDLVSYMLIRNAQPNVRISTQNDFRTPAIDGVDINFLQRQIRKILASAPLVKPRWQTTLEPPVDIFTASVSPLLQARSASFQKALVETLRAMRMVTLYTAADGCIIQDFTLAIVTATDNISASFTPAQLTVSIQKDLMDLTELAADLSQTLYSVTQCDSFTQMEAFCLYHISVLSNRLGDSKAPSYAERAVNAWQARFDRVRDYTSLYYLIGALCQYTWTLHQRGNTMDAFDCSRQALVLLRTLPELRTDGNELISCPSSEKNRVPISSYEYSAYRPAAFAFYESMCLWSMAGDLTFDGLGENARIPDIVSTSTFI</sequence>
<evidence type="ECO:0000313" key="1">
    <source>
        <dbReference type="EMBL" id="KAL0958603.1"/>
    </source>
</evidence>
<proteinExistence type="predicted"/>
<dbReference type="Proteomes" id="UP001556367">
    <property type="component" value="Unassembled WGS sequence"/>
</dbReference>
<gene>
    <name evidence="1" type="ORF">HGRIS_013943</name>
</gene>